<keyword evidence="4" id="KW-0812">Transmembrane</keyword>
<feature type="transmembrane region" description="Helical" evidence="4">
    <location>
        <begin position="204"/>
        <end position="228"/>
    </location>
</feature>
<feature type="transmembrane region" description="Helical" evidence="4">
    <location>
        <begin position="158"/>
        <end position="177"/>
    </location>
</feature>
<feature type="transmembrane region" description="Helical" evidence="4">
    <location>
        <begin position="72"/>
        <end position="95"/>
    </location>
</feature>
<evidence type="ECO:0000256" key="3">
    <source>
        <dbReference type="ARBA" id="ARBA00023163"/>
    </source>
</evidence>
<keyword evidence="3" id="KW-0804">Transcription</keyword>
<dbReference type="InterPro" id="IPR000792">
    <property type="entry name" value="Tscrpt_reg_LuxR_C"/>
</dbReference>
<feature type="transmembrane region" description="Helical" evidence="4">
    <location>
        <begin position="332"/>
        <end position="355"/>
    </location>
</feature>
<keyword evidence="2" id="KW-0238">DNA-binding</keyword>
<dbReference type="InterPro" id="IPR016032">
    <property type="entry name" value="Sig_transdc_resp-reg_C-effctor"/>
</dbReference>
<feature type="transmembrane region" description="Helical" evidence="4">
    <location>
        <begin position="291"/>
        <end position="312"/>
    </location>
</feature>
<dbReference type="SUPFAM" id="SSF46894">
    <property type="entry name" value="C-terminal effector domain of the bipartite response regulators"/>
    <property type="match status" value="1"/>
</dbReference>
<feature type="transmembrane region" description="Helical" evidence="4">
    <location>
        <begin position="38"/>
        <end position="60"/>
    </location>
</feature>
<comment type="caution">
    <text evidence="6">The sequence shown here is derived from an EMBL/GenBank/DDBJ whole genome shotgun (WGS) entry which is preliminary data.</text>
</comment>
<feature type="transmembrane region" description="Helical" evidence="4">
    <location>
        <begin position="101"/>
        <end position="122"/>
    </location>
</feature>
<evidence type="ECO:0000259" key="5">
    <source>
        <dbReference type="PROSITE" id="PS50043"/>
    </source>
</evidence>
<dbReference type="PRINTS" id="PR00038">
    <property type="entry name" value="HTHLUXR"/>
</dbReference>
<keyword evidence="1" id="KW-0805">Transcription regulation</keyword>
<dbReference type="SMART" id="SM00421">
    <property type="entry name" value="HTH_LUXR"/>
    <property type="match status" value="1"/>
</dbReference>
<keyword evidence="4" id="KW-0472">Membrane</keyword>
<dbReference type="PANTHER" id="PTHR44688">
    <property type="entry name" value="DNA-BINDING TRANSCRIPTIONAL ACTIVATOR DEVR_DOSR"/>
    <property type="match status" value="1"/>
</dbReference>
<feature type="transmembrane region" description="Helical" evidence="4">
    <location>
        <begin position="129"/>
        <end position="152"/>
    </location>
</feature>
<evidence type="ECO:0000256" key="2">
    <source>
        <dbReference type="ARBA" id="ARBA00023125"/>
    </source>
</evidence>
<feature type="transmembrane region" description="Helical" evidence="4">
    <location>
        <begin position="361"/>
        <end position="378"/>
    </location>
</feature>
<evidence type="ECO:0000313" key="7">
    <source>
        <dbReference type="Proteomes" id="UP001232750"/>
    </source>
</evidence>
<dbReference type="Proteomes" id="UP001232750">
    <property type="component" value="Unassembled WGS sequence"/>
</dbReference>
<dbReference type="PROSITE" id="PS00622">
    <property type="entry name" value="HTH_LUXR_1"/>
    <property type="match status" value="1"/>
</dbReference>
<dbReference type="EMBL" id="JASJEU010000019">
    <property type="protein sequence ID" value="MDJ1651078.1"/>
    <property type="molecule type" value="Genomic_DNA"/>
</dbReference>
<keyword evidence="7" id="KW-1185">Reference proteome</keyword>
<dbReference type="RefSeq" id="WP_283832423.1">
    <property type="nucleotide sequence ID" value="NZ_JASJEU010000019.1"/>
</dbReference>
<evidence type="ECO:0000256" key="1">
    <source>
        <dbReference type="ARBA" id="ARBA00023015"/>
    </source>
</evidence>
<dbReference type="CDD" id="cd06170">
    <property type="entry name" value="LuxR_C_like"/>
    <property type="match status" value="1"/>
</dbReference>
<proteinExistence type="predicted"/>
<dbReference type="PROSITE" id="PS50043">
    <property type="entry name" value="HTH_LUXR_2"/>
    <property type="match status" value="1"/>
</dbReference>
<feature type="transmembrane region" description="Helical" evidence="4">
    <location>
        <begin position="234"/>
        <end position="253"/>
    </location>
</feature>
<evidence type="ECO:0000256" key="4">
    <source>
        <dbReference type="SAM" id="Phobius"/>
    </source>
</evidence>
<protein>
    <submittedName>
        <fullName evidence="6">LuxR C-terminal-related transcriptional regulator</fullName>
    </submittedName>
</protein>
<feature type="transmembrane region" description="Helical" evidence="4">
    <location>
        <begin position="260"/>
        <end position="279"/>
    </location>
</feature>
<name>A0ABT7DR83_9ACTN</name>
<accession>A0ABT7DR83</accession>
<evidence type="ECO:0000313" key="6">
    <source>
        <dbReference type="EMBL" id="MDJ1651078.1"/>
    </source>
</evidence>
<dbReference type="PANTHER" id="PTHR44688:SF16">
    <property type="entry name" value="DNA-BINDING TRANSCRIPTIONAL ACTIVATOR DEVR_DOSR"/>
    <property type="match status" value="1"/>
</dbReference>
<keyword evidence="4" id="KW-1133">Transmembrane helix</keyword>
<gene>
    <name evidence="6" type="ORF">QNJ86_09730</name>
</gene>
<dbReference type="Gene3D" id="1.10.10.10">
    <property type="entry name" value="Winged helix-like DNA-binding domain superfamily/Winged helix DNA-binding domain"/>
    <property type="match status" value="1"/>
</dbReference>
<dbReference type="InterPro" id="IPR036388">
    <property type="entry name" value="WH-like_DNA-bd_sf"/>
</dbReference>
<organism evidence="6 7">
    <name type="scientific">Gordonibacter faecis</name>
    <dbReference type="NCBI Taxonomy" id="3047475"/>
    <lineage>
        <taxon>Bacteria</taxon>
        <taxon>Bacillati</taxon>
        <taxon>Actinomycetota</taxon>
        <taxon>Coriobacteriia</taxon>
        <taxon>Eggerthellales</taxon>
        <taxon>Eggerthellaceae</taxon>
        <taxon>Gordonibacter</taxon>
    </lineage>
</organism>
<reference evidence="6 7" key="1">
    <citation type="submission" date="2023-05" db="EMBL/GenBank/DDBJ databases">
        <title>Gordonibacter KGMB12511T sp. nov., isolated from faeces of healthy Korean.</title>
        <authorList>
            <person name="Kim H.S."/>
            <person name="Kim J.-S."/>
            <person name="Suh M.K."/>
            <person name="Eom M.K."/>
            <person name="Do H.E."/>
            <person name="Lee J.-S."/>
        </authorList>
    </citation>
    <scope>NUCLEOTIDE SEQUENCE [LARGE SCALE GENOMIC DNA]</scope>
    <source>
        <strain evidence="6 7">KGMB12511</strain>
    </source>
</reference>
<dbReference type="Pfam" id="PF00196">
    <property type="entry name" value="GerE"/>
    <property type="match status" value="1"/>
</dbReference>
<sequence>MATKGPGGFPLRCGIALVAIVSNALALNLFVGPSAGAYPSYAGFAPALAAVVAYGVLLIVSRKRPAALGGPAAAGGAAGLFVVGALLVAGGYVTQSTPASLVGWLLATCGTAWVVVMVSLTLSKVEPKLGFTLVLGAFALVYAVAAVVVPALSVAPFGRLPLFGFYVFTFAVAFIGAQKAGRAALASFLCEDVASTDGSLRPRLPLVCAVLFALGAVCGYTAFVVFGTRESAGVSFWAVAAALLIVIVVSRFARSRTDAVFHFGLLLVLAGLLVVPFIAQTTSGERVALVYMSNTLLTAGSECFALLVWIVLAVRGARYPTHALVTVAGGRLALACGMLAGLVLGLVASSFAAVNPLVPDMVAVAVAFVLVAYALVGLRRFSFEESFANAAAPIGEARAHAHLARSARASETQQSVESPEVPSPQVSLAADTAASIECACEALAHTGGLTVRETEILKMLARGRSAPFIAQELVISQNTVKTHVKHIYAKLDAHSQQEIIDLVDETSC</sequence>
<feature type="transmembrane region" description="Helical" evidence="4">
    <location>
        <begin position="12"/>
        <end position="32"/>
    </location>
</feature>
<feature type="domain" description="HTH luxR-type" evidence="5">
    <location>
        <begin position="442"/>
        <end position="507"/>
    </location>
</feature>